<dbReference type="InterPro" id="IPR035965">
    <property type="entry name" value="PAS-like_dom_sf"/>
</dbReference>
<dbReference type="PATRIC" id="fig|1449351.3.peg.1439"/>
<dbReference type="GO" id="GO:0043565">
    <property type="term" value="F:sequence-specific DNA binding"/>
    <property type="evidence" value="ECO:0007669"/>
    <property type="project" value="InterPro"/>
</dbReference>
<protein>
    <submittedName>
        <fullName evidence="3">CrtJ</fullName>
    </submittedName>
</protein>
<organism evidence="3 4">
    <name type="scientific">Roseivivax isoporae LMG 25204</name>
    <dbReference type="NCBI Taxonomy" id="1449351"/>
    <lineage>
        <taxon>Bacteria</taxon>
        <taxon>Pseudomonadati</taxon>
        <taxon>Pseudomonadota</taxon>
        <taxon>Alphaproteobacteria</taxon>
        <taxon>Rhodobacterales</taxon>
        <taxon>Roseobacteraceae</taxon>
        <taxon>Roseivivax</taxon>
    </lineage>
</organism>
<dbReference type="CDD" id="cd00130">
    <property type="entry name" value="PAS"/>
    <property type="match status" value="1"/>
</dbReference>
<reference evidence="3 4" key="1">
    <citation type="submission" date="2014-01" db="EMBL/GenBank/DDBJ databases">
        <title>Roseivivax isoporae LMG 25204 Genome Sequencing.</title>
        <authorList>
            <person name="Lai Q."/>
            <person name="Li G."/>
            <person name="Shao Z."/>
        </authorList>
    </citation>
    <scope>NUCLEOTIDE SEQUENCE [LARGE SCALE GENOMIC DNA]</scope>
    <source>
        <strain evidence="3 4">LMG 25204</strain>
    </source>
</reference>
<evidence type="ECO:0000259" key="2">
    <source>
        <dbReference type="SMART" id="SM00091"/>
    </source>
</evidence>
<dbReference type="InterPro" id="IPR009057">
    <property type="entry name" value="Homeodomain-like_sf"/>
</dbReference>
<dbReference type="SUPFAM" id="SSF46689">
    <property type="entry name" value="Homeodomain-like"/>
    <property type="match status" value="1"/>
</dbReference>
<name>X7F9T0_9RHOB</name>
<feature type="region of interest" description="Disordered" evidence="1">
    <location>
        <begin position="1"/>
        <end position="23"/>
    </location>
</feature>
<proteinExistence type="predicted"/>
<evidence type="ECO:0000313" key="3">
    <source>
        <dbReference type="EMBL" id="ETX29657.1"/>
    </source>
</evidence>
<dbReference type="STRING" id="1449351.RISW2_22495"/>
<keyword evidence="4" id="KW-1185">Reference proteome</keyword>
<dbReference type="SMART" id="SM00091">
    <property type="entry name" value="PAS"/>
    <property type="match status" value="2"/>
</dbReference>
<dbReference type="Gene3D" id="1.10.10.60">
    <property type="entry name" value="Homeodomain-like"/>
    <property type="match status" value="1"/>
</dbReference>
<dbReference type="Gene3D" id="3.30.450.20">
    <property type="entry name" value="PAS domain"/>
    <property type="match status" value="3"/>
</dbReference>
<dbReference type="Proteomes" id="UP000023430">
    <property type="component" value="Unassembled WGS sequence"/>
</dbReference>
<gene>
    <name evidence="3" type="ORF">RISW2_22495</name>
</gene>
<feature type="compositionally biased region" description="Basic and acidic residues" evidence="1">
    <location>
        <begin position="9"/>
        <end position="19"/>
    </location>
</feature>
<dbReference type="Pfam" id="PF13426">
    <property type="entry name" value="PAS_9"/>
    <property type="match status" value="2"/>
</dbReference>
<evidence type="ECO:0000313" key="4">
    <source>
        <dbReference type="Proteomes" id="UP000023430"/>
    </source>
</evidence>
<sequence>MEMTSNSPDMREDGNETPHDGGLGVVGEVLAASADLSVMLSPDGTVTSVVPGRGIDAFAGLDAWVGRKIEDLLTSESVPKLRRALGTLERGEAGARPVELNHVDGEAWEFPVRYTLLRYGADGSVLMAGRDLRAVAETQSRLVQAQMSLEQGYEARREFDTRYRLLLRTVSDAVVFLSASDGRVVDLNEPAAALLGGTRDALGGKPLSRALKDSERGDLIEMLTSAAVTEDGTPVEVVSLAGDRRLTLRPQLFRAGGERFVIARILSADGADAQDDSLGTNLAQLYAKGTDAMIFTSIKGEILSCNDAFLELIDAAHLSGVKGQSIASYLARGQIDVNVIVDHARRSGHLRAYSTQIVNDLGAETPVELSAIYLNDRTHPELGFILRDTSRSEALRSSTGGIRGGDESSRGVMELVGSATLKEIVAETTEVVEKMCIETAVHLTRNNRVAAAEMLGLSRQSLYVKLRKYGLLARDTDTDSDD</sequence>
<dbReference type="EMBL" id="JAME01000008">
    <property type="protein sequence ID" value="ETX29657.1"/>
    <property type="molecule type" value="Genomic_DNA"/>
</dbReference>
<dbReference type="OrthoDB" id="5499170at2"/>
<evidence type="ECO:0000256" key="1">
    <source>
        <dbReference type="SAM" id="MobiDB-lite"/>
    </source>
</evidence>
<dbReference type="AlphaFoldDB" id="X7F9T0"/>
<dbReference type="InterPro" id="IPR002197">
    <property type="entry name" value="HTH_Fis"/>
</dbReference>
<accession>X7F9T0</accession>
<feature type="domain" description="PAS" evidence="2">
    <location>
        <begin position="280"/>
        <end position="346"/>
    </location>
</feature>
<dbReference type="SUPFAM" id="SSF55785">
    <property type="entry name" value="PYP-like sensor domain (PAS domain)"/>
    <property type="match status" value="1"/>
</dbReference>
<dbReference type="NCBIfam" id="TIGR02040">
    <property type="entry name" value="PpsR-CrtJ"/>
    <property type="match status" value="1"/>
</dbReference>
<dbReference type="Gene3D" id="1.20.5.430">
    <property type="match status" value="1"/>
</dbReference>
<dbReference type="InterPro" id="IPR011785">
    <property type="entry name" value="Tscrpt_reg_PpsR-CrtJ"/>
</dbReference>
<dbReference type="InterPro" id="IPR000014">
    <property type="entry name" value="PAS"/>
</dbReference>
<dbReference type="Pfam" id="PF02954">
    <property type="entry name" value="HTH_8"/>
    <property type="match status" value="1"/>
</dbReference>
<feature type="domain" description="PAS" evidence="2">
    <location>
        <begin position="161"/>
        <end position="228"/>
    </location>
</feature>
<dbReference type="eggNOG" id="COG2204">
    <property type="taxonomic scope" value="Bacteria"/>
</dbReference>
<dbReference type="PRINTS" id="PR01590">
    <property type="entry name" value="HTHFIS"/>
</dbReference>
<comment type="caution">
    <text evidence="3">The sequence shown here is derived from an EMBL/GenBank/DDBJ whole genome shotgun (WGS) entry which is preliminary data.</text>
</comment>